<evidence type="ECO:0000313" key="3">
    <source>
        <dbReference type="EMBL" id="MBB4684658.1"/>
    </source>
</evidence>
<feature type="domain" description="VOC" evidence="2">
    <location>
        <begin position="174"/>
        <end position="295"/>
    </location>
</feature>
<gene>
    <name evidence="3" type="ORF">BJY18_002143</name>
</gene>
<dbReference type="PANTHER" id="PTHR43792">
    <property type="entry name" value="GNAT FAMILY, PUTATIVE (AFU_ORTHOLOGUE AFUA_3G00765)-RELATED-RELATED"/>
    <property type="match status" value="1"/>
</dbReference>
<keyword evidence="3" id="KW-0808">Transferase</keyword>
<evidence type="ECO:0000259" key="1">
    <source>
        <dbReference type="PROSITE" id="PS51186"/>
    </source>
</evidence>
<dbReference type="PROSITE" id="PS51819">
    <property type="entry name" value="VOC"/>
    <property type="match status" value="1"/>
</dbReference>
<protein>
    <submittedName>
        <fullName evidence="3">RimJ/RimL family protein N-acetyltransferase/catechol 2,3-dioxygenase-like lactoylglutathione lyase family enzyme</fullName>
    </submittedName>
</protein>
<dbReference type="InterPro" id="IPR051531">
    <property type="entry name" value="N-acetyltransferase"/>
</dbReference>
<dbReference type="Proteomes" id="UP000581769">
    <property type="component" value="Unassembled WGS sequence"/>
</dbReference>
<dbReference type="Pfam" id="PF13302">
    <property type="entry name" value="Acetyltransf_3"/>
    <property type="match status" value="1"/>
</dbReference>
<name>A0A840IU27_9PSEU</name>
<accession>A0A840IU27</accession>
<reference evidence="3 4" key="1">
    <citation type="submission" date="2020-08" db="EMBL/GenBank/DDBJ databases">
        <title>Sequencing the genomes of 1000 actinobacteria strains.</title>
        <authorList>
            <person name="Klenk H.-P."/>
        </authorList>
    </citation>
    <scope>NUCLEOTIDE SEQUENCE [LARGE SCALE GENOMIC DNA]</scope>
    <source>
        <strain evidence="3 4">DSM 45859</strain>
    </source>
</reference>
<keyword evidence="3" id="KW-0456">Lyase</keyword>
<organism evidence="3 4">
    <name type="scientific">Amycolatopsis jiangsuensis</name>
    <dbReference type="NCBI Taxonomy" id="1181879"/>
    <lineage>
        <taxon>Bacteria</taxon>
        <taxon>Bacillati</taxon>
        <taxon>Actinomycetota</taxon>
        <taxon>Actinomycetes</taxon>
        <taxon>Pseudonocardiales</taxon>
        <taxon>Pseudonocardiaceae</taxon>
        <taxon>Amycolatopsis</taxon>
    </lineage>
</organism>
<keyword evidence="3" id="KW-0560">Oxidoreductase</keyword>
<dbReference type="InterPro" id="IPR000182">
    <property type="entry name" value="GNAT_dom"/>
</dbReference>
<dbReference type="GO" id="GO:0051213">
    <property type="term" value="F:dioxygenase activity"/>
    <property type="evidence" value="ECO:0007669"/>
    <property type="project" value="UniProtKB-KW"/>
</dbReference>
<comment type="caution">
    <text evidence="3">The sequence shown here is derived from an EMBL/GenBank/DDBJ whole genome shotgun (WGS) entry which is preliminary data.</text>
</comment>
<dbReference type="Pfam" id="PF13669">
    <property type="entry name" value="Glyoxalase_4"/>
    <property type="match status" value="1"/>
</dbReference>
<dbReference type="PANTHER" id="PTHR43792:SF1">
    <property type="entry name" value="N-ACETYLTRANSFERASE DOMAIN-CONTAINING PROTEIN"/>
    <property type="match status" value="1"/>
</dbReference>
<feature type="domain" description="N-acetyltransferase" evidence="1">
    <location>
        <begin position="12"/>
        <end position="170"/>
    </location>
</feature>
<dbReference type="SUPFAM" id="SSF55729">
    <property type="entry name" value="Acyl-CoA N-acyltransferases (Nat)"/>
    <property type="match status" value="1"/>
</dbReference>
<keyword evidence="4" id="KW-1185">Reference proteome</keyword>
<keyword evidence="3" id="KW-0223">Dioxygenase</keyword>
<dbReference type="GO" id="GO:0016829">
    <property type="term" value="F:lyase activity"/>
    <property type="evidence" value="ECO:0007669"/>
    <property type="project" value="UniProtKB-KW"/>
</dbReference>
<dbReference type="InterPro" id="IPR016181">
    <property type="entry name" value="Acyl_CoA_acyltransferase"/>
</dbReference>
<proteinExistence type="predicted"/>
<dbReference type="PROSITE" id="PS51186">
    <property type="entry name" value="GNAT"/>
    <property type="match status" value="1"/>
</dbReference>
<sequence>MTPPPELATGRLRLRPLAPADRAAVVALFADPAMSRYFAADFSDPAQARALVAERLAASPPAGQGHWVIEHAGALIGLASLRPSSVLPGAGAEIGYSVATEHAGTGFATEAVTAVLEHAHDFLGLPAVYALVHEDNAASLAVSARTGFLDVGSREHFGATHRVLIALPPARRGRLHHVELWVPDLARAEQSWGWLLGRLGWREFQRWPAGVSWRSGVTYLVVEQVHAGSEHDRIRSGLNHLALHAGTRAEVDRFAGGGHGWRPLFADRYPHAGGPEHYAAYLENEDGFEVELVATDTP</sequence>
<dbReference type="InterPro" id="IPR029068">
    <property type="entry name" value="Glyas_Bleomycin-R_OHBP_Dase"/>
</dbReference>
<dbReference type="EMBL" id="JACHMG010000001">
    <property type="protein sequence ID" value="MBB4684658.1"/>
    <property type="molecule type" value="Genomic_DNA"/>
</dbReference>
<dbReference type="RefSeq" id="WP_184779812.1">
    <property type="nucleotide sequence ID" value="NZ_JACHMG010000001.1"/>
</dbReference>
<evidence type="ECO:0000259" key="2">
    <source>
        <dbReference type="PROSITE" id="PS51819"/>
    </source>
</evidence>
<dbReference type="Gene3D" id="3.40.630.30">
    <property type="match status" value="1"/>
</dbReference>
<dbReference type="InterPro" id="IPR037523">
    <property type="entry name" value="VOC_core"/>
</dbReference>
<dbReference type="AlphaFoldDB" id="A0A840IU27"/>
<dbReference type="SUPFAM" id="SSF54593">
    <property type="entry name" value="Glyoxalase/Bleomycin resistance protein/Dihydroxybiphenyl dioxygenase"/>
    <property type="match status" value="1"/>
</dbReference>
<evidence type="ECO:0000313" key="4">
    <source>
        <dbReference type="Proteomes" id="UP000581769"/>
    </source>
</evidence>
<dbReference type="Gene3D" id="3.10.180.10">
    <property type="entry name" value="2,3-Dihydroxybiphenyl 1,2-Dioxygenase, domain 1"/>
    <property type="match status" value="1"/>
</dbReference>
<dbReference type="GO" id="GO:0016747">
    <property type="term" value="F:acyltransferase activity, transferring groups other than amino-acyl groups"/>
    <property type="evidence" value="ECO:0007669"/>
    <property type="project" value="InterPro"/>
</dbReference>